<dbReference type="EMBL" id="JBIRWE010000001">
    <property type="protein sequence ID" value="MFI1962614.1"/>
    <property type="molecule type" value="Genomic_DNA"/>
</dbReference>
<gene>
    <name evidence="3" type="ORF">ACH429_00470</name>
</gene>
<comment type="caution">
    <text evidence="3">The sequence shown here is derived from an EMBL/GenBank/DDBJ whole genome shotgun (WGS) entry which is preliminary data.</text>
</comment>
<accession>A0ABW7UIW3</accession>
<organism evidence="3 4">
    <name type="scientific">Streptomyces pathocidini</name>
    <dbReference type="NCBI Taxonomy" id="1650571"/>
    <lineage>
        <taxon>Bacteria</taxon>
        <taxon>Bacillati</taxon>
        <taxon>Actinomycetota</taxon>
        <taxon>Actinomycetes</taxon>
        <taxon>Kitasatosporales</taxon>
        <taxon>Streptomycetaceae</taxon>
        <taxon>Streptomyces</taxon>
    </lineage>
</organism>
<dbReference type="RefSeq" id="WP_398717896.1">
    <property type="nucleotide sequence ID" value="NZ_JBIRWE010000001.1"/>
</dbReference>
<keyword evidence="2" id="KW-0472">Membrane</keyword>
<dbReference type="Proteomes" id="UP001611548">
    <property type="component" value="Unassembled WGS sequence"/>
</dbReference>
<feature type="region of interest" description="Disordered" evidence="1">
    <location>
        <begin position="165"/>
        <end position="306"/>
    </location>
</feature>
<keyword evidence="2" id="KW-1133">Transmembrane helix</keyword>
<keyword evidence="2" id="KW-0812">Transmembrane</keyword>
<protein>
    <submittedName>
        <fullName evidence="3">Uncharacterized protein</fullName>
    </submittedName>
</protein>
<evidence type="ECO:0000256" key="1">
    <source>
        <dbReference type="SAM" id="MobiDB-lite"/>
    </source>
</evidence>
<feature type="compositionally biased region" description="Gly residues" evidence="1">
    <location>
        <begin position="211"/>
        <end position="243"/>
    </location>
</feature>
<feature type="transmembrane region" description="Helical" evidence="2">
    <location>
        <begin position="20"/>
        <end position="37"/>
    </location>
</feature>
<keyword evidence="4" id="KW-1185">Reference proteome</keyword>
<name>A0ABW7UIW3_9ACTN</name>
<reference evidence="3 4" key="1">
    <citation type="submission" date="2024-10" db="EMBL/GenBank/DDBJ databases">
        <title>The Natural Products Discovery Center: Release of the First 8490 Sequenced Strains for Exploring Actinobacteria Biosynthetic Diversity.</title>
        <authorList>
            <person name="Kalkreuter E."/>
            <person name="Kautsar S.A."/>
            <person name="Yang D."/>
            <person name="Bader C.D."/>
            <person name="Teijaro C.N."/>
            <person name="Fluegel L."/>
            <person name="Davis C.M."/>
            <person name="Simpson J.R."/>
            <person name="Lauterbach L."/>
            <person name="Steele A.D."/>
            <person name="Gui C."/>
            <person name="Meng S."/>
            <person name="Li G."/>
            <person name="Viehrig K."/>
            <person name="Ye F."/>
            <person name="Su P."/>
            <person name="Kiefer A.F."/>
            <person name="Nichols A."/>
            <person name="Cepeda A.J."/>
            <person name="Yan W."/>
            <person name="Fan B."/>
            <person name="Jiang Y."/>
            <person name="Adhikari A."/>
            <person name="Zheng C.-J."/>
            <person name="Schuster L."/>
            <person name="Cowan T.M."/>
            <person name="Smanski M.J."/>
            <person name="Chevrette M.G."/>
            <person name="De Carvalho L.P.S."/>
            <person name="Shen B."/>
        </authorList>
    </citation>
    <scope>NUCLEOTIDE SEQUENCE [LARGE SCALE GENOMIC DNA]</scope>
    <source>
        <strain evidence="3 4">NPDC020327</strain>
    </source>
</reference>
<feature type="transmembrane region" description="Helical" evidence="2">
    <location>
        <begin position="43"/>
        <end position="63"/>
    </location>
</feature>
<feature type="compositionally biased region" description="Low complexity" evidence="1">
    <location>
        <begin position="244"/>
        <end position="295"/>
    </location>
</feature>
<evidence type="ECO:0000313" key="3">
    <source>
        <dbReference type="EMBL" id="MFI1962614.1"/>
    </source>
</evidence>
<feature type="transmembrane region" description="Helical" evidence="2">
    <location>
        <begin position="129"/>
        <end position="157"/>
    </location>
</feature>
<evidence type="ECO:0000256" key="2">
    <source>
        <dbReference type="SAM" id="Phobius"/>
    </source>
</evidence>
<proteinExistence type="predicted"/>
<feature type="region of interest" description="Disordered" evidence="1">
    <location>
        <begin position="81"/>
        <end position="116"/>
    </location>
</feature>
<evidence type="ECO:0000313" key="4">
    <source>
        <dbReference type="Proteomes" id="UP001611548"/>
    </source>
</evidence>
<sequence>MREQAQAEAQHKEKRLDLSAAQVAGSALAAVAAAFLASTMGVYGTIIGAGVMSLVATAGGSLFQHVFRRTGEQIREVTVQTKARPWSRKPGTHGDGEAGSRTLPQPEPGEYTEGTVHGTRLRGWKRTGLAAGTVFAVAMLVITSIELASGSSMAAWFGNDTQGGTSISRGVTGGGSSNSGDHDTDHGPKTGPSGDPSDSSDPDESGDSTGKSGGQGGSSTDGGQGADQGSGDGGQDGGSGGDSGSDSGSDSGAGGDPTAPETTPSGEPSTPADPSPSTSDPGRTGDTPDGTGATRQAPPTTGAPTP</sequence>
<feature type="compositionally biased region" description="Polar residues" evidence="1">
    <location>
        <begin position="297"/>
        <end position="306"/>
    </location>
</feature>